<dbReference type="NCBIfam" id="TIGR01002">
    <property type="entry name" value="hlyII"/>
    <property type="match status" value="1"/>
</dbReference>
<evidence type="ECO:0000259" key="4">
    <source>
        <dbReference type="Pfam" id="PF07968"/>
    </source>
</evidence>
<evidence type="ECO:0000313" key="5">
    <source>
        <dbReference type="EMBL" id="MDW9213886.1"/>
    </source>
</evidence>
<feature type="chain" id="PRO_5044890382" evidence="3">
    <location>
        <begin position="32"/>
        <end position="337"/>
    </location>
</feature>
<dbReference type="SUPFAM" id="SSF56959">
    <property type="entry name" value="Leukocidin-like"/>
    <property type="match status" value="1"/>
</dbReference>
<accession>A0ABD5I9B0</accession>
<protein>
    <submittedName>
        <fullName evidence="5">Leukocidin domain-containing protein</fullName>
    </submittedName>
</protein>
<comment type="similarity">
    <text evidence="1">Belongs to the aerolysin family.</text>
</comment>
<dbReference type="AlphaFoldDB" id="A0ABD5I9B0"/>
<feature type="domain" description="Leukocidin/Hemolysin toxin" evidence="4">
    <location>
        <begin position="67"/>
        <end position="331"/>
    </location>
</feature>
<dbReference type="EMBL" id="JAWQCK010000010">
    <property type="protein sequence ID" value="MDW9213886.1"/>
    <property type="molecule type" value="Genomic_DNA"/>
</dbReference>
<evidence type="ECO:0000256" key="1">
    <source>
        <dbReference type="ARBA" id="ARBA00009831"/>
    </source>
</evidence>
<organism evidence="5 6">
    <name type="scientific">Bacillus thuringiensis serovar toumanoffi</name>
    <dbReference type="NCBI Taxonomy" id="180862"/>
    <lineage>
        <taxon>Bacteria</taxon>
        <taxon>Bacillati</taxon>
        <taxon>Bacillota</taxon>
        <taxon>Bacilli</taxon>
        <taxon>Bacillales</taxon>
        <taxon>Bacillaceae</taxon>
        <taxon>Bacillus</taxon>
        <taxon>Bacillus cereus group</taxon>
    </lineage>
</organism>
<dbReference type="Proteomes" id="UP001272716">
    <property type="component" value="Unassembled WGS sequence"/>
</dbReference>
<dbReference type="Pfam" id="PF07968">
    <property type="entry name" value="Leukocidin"/>
    <property type="match status" value="1"/>
</dbReference>
<dbReference type="InterPro" id="IPR003963">
    <property type="entry name" value="Bi-component_toxin_staph"/>
</dbReference>
<keyword evidence="2 3" id="KW-0732">Signal</keyword>
<dbReference type="Gene3D" id="2.70.240.10">
    <property type="entry name" value="Leukocidin/porin MspA"/>
    <property type="match status" value="1"/>
</dbReference>
<reference evidence="5 6" key="1">
    <citation type="submission" date="2023-10" db="EMBL/GenBank/DDBJ databases">
        <title>Draft Genome Sequence of Bacillus thuringiensis serovar. toumanoffi 4059: Identification of a Novel Cry Protein Candidate.</title>
        <authorList>
            <person name="Murdoch R.W."/>
            <person name="Gemler B."/>
            <person name="Heater B.S."/>
        </authorList>
    </citation>
    <scope>NUCLEOTIDE SEQUENCE [LARGE SCALE GENOMIC DNA]</scope>
    <source>
        <strain evidence="5 6">4059</strain>
    </source>
</reference>
<dbReference type="InterPro" id="IPR016183">
    <property type="entry name" value="Leukocidin/Hemolysin_toxin"/>
</dbReference>
<evidence type="ECO:0000256" key="3">
    <source>
        <dbReference type="SAM" id="SignalP"/>
    </source>
</evidence>
<gene>
    <name evidence="5" type="ORF">BTTOUR_34640</name>
</gene>
<feature type="signal peptide" evidence="3">
    <location>
        <begin position="1"/>
        <end position="31"/>
    </location>
</feature>
<comment type="caution">
    <text evidence="5">The sequence shown here is derived from an EMBL/GenBank/DDBJ whole genome shotgun (WGS) entry which is preliminary data.</text>
</comment>
<evidence type="ECO:0000313" key="6">
    <source>
        <dbReference type="Proteomes" id="UP001272716"/>
    </source>
</evidence>
<sequence length="337" mass="37573">MKDKKCMLKKITITSIIMWNCFTLNLLTAHADTKIESIVDIGENGQNAKVYNNFSTLFDEQAKIKTSLLVSIIDDPYSNKQIAVIKTDGSNISAYKSVEGLTDEYGHEAGYMSAVLKWASSYNIGMELTNENSQFYKVSPINTIDTKTITSSIGYKIGGEIKVSDKADGGGSVGMNWSTSTSYDQPDYKTVLETDTANKVQWRIPVISTMNQGYGPYNRESDDSIYRNQLFMKSRNAATWAKDNFISSDEMPALASYGFSPGMIAVVIADKSEDISTFKITYTRNSDDYRMDWTSFFNGVHGSGAGWWVGGNIKDVSKGISVHNYSVDWKNHRLIEN</sequence>
<evidence type="ECO:0000256" key="2">
    <source>
        <dbReference type="ARBA" id="ARBA00022729"/>
    </source>
</evidence>
<dbReference type="PRINTS" id="PR01468">
    <property type="entry name" value="BICOMPNTOXIN"/>
</dbReference>
<dbReference type="InterPro" id="IPR036435">
    <property type="entry name" value="Leukocidin/porin_MspA_sf"/>
</dbReference>
<name>A0ABD5I9B0_BACTU</name>
<proteinExistence type="inferred from homology"/>